<reference evidence="2 3" key="1">
    <citation type="journal article" date="2024" name="Ann. Entomol. Soc. Am.">
        <title>Genomic analyses of the southern and eastern yellowjacket wasps (Hymenoptera: Vespidae) reveal evolutionary signatures of social life.</title>
        <authorList>
            <person name="Catto M.A."/>
            <person name="Caine P.B."/>
            <person name="Orr S.E."/>
            <person name="Hunt B.G."/>
            <person name="Goodisman M.A.D."/>
        </authorList>
    </citation>
    <scope>NUCLEOTIDE SEQUENCE [LARGE SCALE GENOMIC DNA]</scope>
    <source>
        <strain evidence="2">232</strain>
        <tissue evidence="2">Head and thorax</tissue>
    </source>
</reference>
<evidence type="ECO:0000313" key="2">
    <source>
        <dbReference type="EMBL" id="KAL2747598.1"/>
    </source>
</evidence>
<organism evidence="2 3">
    <name type="scientific">Vespula maculifrons</name>
    <name type="common">Eastern yellow jacket</name>
    <name type="synonym">Wasp</name>
    <dbReference type="NCBI Taxonomy" id="7453"/>
    <lineage>
        <taxon>Eukaryota</taxon>
        <taxon>Metazoa</taxon>
        <taxon>Ecdysozoa</taxon>
        <taxon>Arthropoda</taxon>
        <taxon>Hexapoda</taxon>
        <taxon>Insecta</taxon>
        <taxon>Pterygota</taxon>
        <taxon>Neoptera</taxon>
        <taxon>Endopterygota</taxon>
        <taxon>Hymenoptera</taxon>
        <taxon>Apocrita</taxon>
        <taxon>Aculeata</taxon>
        <taxon>Vespoidea</taxon>
        <taxon>Vespidae</taxon>
        <taxon>Vespinae</taxon>
        <taxon>Vespula</taxon>
    </lineage>
</organism>
<evidence type="ECO:0000256" key="1">
    <source>
        <dbReference type="SAM" id="MobiDB-lite"/>
    </source>
</evidence>
<evidence type="ECO:0000313" key="3">
    <source>
        <dbReference type="Proteomes" id="UP001607303"/>
    </source>
</evidence>
<gene>
    <name evidence="2" type="ORF">V1477_004290</name>
</gene>
<protein>
    <submittedName>
        <fullName evidence="2">Uncharacterized protein</fullName>
    </submittedName>
</protein>
<accession>A0ABD2CR59</accession>
<keyword evidence="3" id="KW-1185">Reference proteome</keyword>
<dbReference type="EMBL" id="JAYRBN010000035">
    <property type="protein sequence ID" value="KAL2747598.1"/>
    <property type="molecule type" value="Genomic_DNA"/>
</dbReference>
<dbReference type="AlphaFoldDB" id="A0ABD2CR59"/>
<proteinExistence type="predicted"/>
<comment type="caution">
    <text evidence="2">The sequence shown here is derived from an EMBL/GenBank/DDBJ whole genome shotgun (WGS) entry which is preliminary data.</text>
</comment>
<feature type="compositionally biased region" description="Polar residues" evidence="1">
    <location>
        <begin position="66"/>
        <end position="79"/>
    </location>
</feature>
<sequence>MILVLVYAKCSPSSEFIIKFKIYRNTFSRVEYSVHVMYLLGPPMVEVVGVMENSQSEMARSKTWPDSKNSTGDGRSVVS</sequence>
<name>A0ABD2CR59_VESMC</name>
<feature type="region of interest" description="Disordered" evidence="1">
    <location>
        <begin position="57"/>
        <end position="79"/>
    </location>
</feature>
<dbReference type="Proteomes" id="UP001607303">
    <property type="component" value="Unassembled WGS sequence"/>
</dbReference>